<evidence type="ECO:0000313" key="1">
    <source>
        <dbReference type="EMBL" id="ASC72203.1"/>
    </source>
</evidence>
<gene>
    <name evidence="1" type="ORF">XM38_031570</name>
</gene>
<accession>A0A1Z3HPH3</accession>
<dbReference type="Proteomes" id="UP000191901">
    <property type="component" value="Chromosome"/>
</dbReference>
<name>A0A1Z3HPH3_9CYAN</name>
<sequence length="54" mass="6273">MPVNERSVTTQSGHGFDSRQLHFYYFCVRLLNILPSEAKTLSLKNLRAYTRGKQ</sequence>
<keyword evidence="2" id="KW-1185">Reference proteome</keyword>
<reference evidence="1 2" key="1">
    <citation type="journal article" date="2016" name="Biochim. Biophys. Acta">
        <title>Characterization of red-shifted phycobilisomes isolated from the chlorophyll f-containing cyanobacterium Halomicronema hongdechloris.</title>
        <authorList>
            <person name="Li Y."/>
            <person name="Lin Y."/>
            <person name="Garvey C.J."/>
            <person name="Birch D."/>
            <person name="Corkery R.W."/>
            <person name="Loughlin P.C."/>
            <person name="Scheer H."/>
            <person name="Willows R.D."/>
            <person name="Chen M."/>
        </authorList>
    </citation>
    <scope>NUCLEOTIDE SEQUENCE [LARGE SCALE GENOMIC DNA]</scope>
    <source>
        <strain evidence="1 2">C2206</strain>
    </source>
</reference>
<proteinExistence type="predicted"/>
<dbReference type="KEGG" id="hhg:XM38_031570"/>
<protein>
    <submittedName>
        <fullName evidence="1">Uncharacterized protein</fullName>
    </submittedName>
</protein>
<evidence type="ECO:0000313" key="2">
    <source>
        <dbReference type="Proteomes" id="UP000191901"/>
    </source>
</evidence>
<organism evidence="1 2">
    <name type="scientific">Halomicronema hongdechloris C2206</name>
    <dbReference type="NCBI Taxonomy" id="1641165"/>
    <lineage>
        <taxon>Bacteria</taxon>
        <taxon>Bacillati</taxon>
        <taxon>Cyanobacteriota</taxon>
        <taxon>Cyanophyceae</taxon>
        <taxon>Nodosilineales</taxon>
        <taxon>Nodosilineaceae</taxon>
        <taxon>Halomicronema</taxon>
    </lineage>
</organism>
<dbReference type="AlphaFoldDB" id="A0A1Z3HPH3"/>
<dbReference type="EMBL" id="CP021983">
    <property type="protein sequence ID" value="ASC72203.1"/>
    <property type="molecule type" value="Genomic_DNA"/>
</dbReference>